<organism evidence="2 3">
    <name type="scientific">Streptomyces varsoviensis</name>
    <dbReference type="NCBI Taxonomy" id="67373"/>
    <lineage>
        <taxon>Bacteria</taxon>
        <taxon>Bacillati</taxon>
        <taxon>Actinomycetota</taxon>
        <taxon>Actinomycetes</taxon>
        <taxon>Kitasatosporales</taxon>
        <taxon>Streptomycetaceae</taxon>
        <taxon>Streptomyces</taxon>
    </lineage>
</organism>
<evidence type="ECO:0000259" key="1">
    <source>
        <dbReference type="PROSITE" id="PS50995"/>
    </source>
</evidence>
<evidence type="ECO:0000313" key="2">
    <source>
        <dbReference type="EMBL" id="KOG89812.1"/>
    </source>
</evidence>
<dbReference type="SUPFAM" id="SSF46785">
    <property type="entry name" value="Winged helix' DNA-binding domain"/>
    <property type="match status" value="1"/>
</dbReference>
<sequence>MSRDQGESLSLTDALVQLSFLVQSVIEEACAEHGTSAGQARLLGVLEGRSPAMTELAALLGVERASVTGLVDRAERRGLVRRTPNPGDRRASHVHLTDQGRQTEAAFRASVARRIESLTAGLPSADRSHLARLATRVLGVEA</sequence>
<dbReference type="PANTHER" id="PTHR33164:SF43">
    <property type="entry name" value="HTH-TYPE TRANSCRIPTIONAL REPRESSOR YETL"/>
    <property type="match status" value="1"/>
</dbReference>
<dbReference type="Proteomes" id="UP000037020">
    <property type="component" value="Unassembled WGS sequence"/>
</dbReference>
<evidence type="ECO:0000313" key="3">
    <source>
        <dbReference type="Proteomes" id="UP000037020"/>
    </source>
</evidence>
<dbReference type="RefSeq" id="WP_048832478.1">
    <property type="nucleotide sequence ID" value="NZ_JBIRHZ010000002.1"/>
</dbReference>
<protein>
    <recommendedName>
        <fullName evidence="1">HTH marR-type domain-containing protein</fullName>
    </recommendedName>
</protein>
<dbReference type="PROSITE" id="PS50995">
    <property type="entry name" value="HTH_MARR_2"/>
    <property type="match status" value="1"/>
</dbReference>
<dbReference type="PRINTS" id="PR00598">
    <property type="entry name" value="HTHMARR"/>
</dbReference>
<gene>
    <name evidence="2" type="ORF">ADK38_12205</name>
</gene>
<dbReference type="PANTHER" id="PTHR33164">
    <property type="entry name" value="TRANSCRIPTIONAL REGULATOR, MARR FAMILY"/>
    <property type="match status" value="1"/>
</dbReference>
<comment type="caution">
    <text evidence="2">The sequence shown here is derived from an EMBL/GenBank/DDBJ whole genome shotgun (WGS) entry which is preliminary data.</text>
</comment>
<dbReference type="Gene3D" id="1.10.10.10">
    <property type="entry name" value="Winged helix-like DNA-binding domain superfamily/Winged helix DNA-binding domain"/>
    <property type="match status" value="1"/>
</dbReference>
<proteinExistence type="predicted"/>
<accession>A0ABR5J8X4</accession>
<dbReference type="SMART" id="SM00347">
    <property type="entry name" value="HTH_MARR"/>
    <property type="match status" value="1"/>
</dbReference>
<dbReference type="InterPro" id="IPR036390">
    <property type="entry name" value="WH_DNA-bd_sf"/>
</dbReference>
<reference evidence="2 3" key="1">
    <citation type="submission" date="2015-07" db="EMBL/GenBank/DDBJ databases">
        <authorList>
            <person name="Ju K.-S."/>
            <person name="Doroghazi J.R."/>
            <person name="Metcalf W.W."/>
        </authorList>
    </citation>
    <scope>NUCLEOTIDE SEQUENCE [LARGE SCALE GENOMIC DNA]</scope>
    <source>
        <strain evidence="2 3">NRRL B-3589</strain>
    </source>
</reference>
<dbReference type="Pfam" id="PF12802">
    <property type="entry name" value="MarR_2"/>
    <property type="match status" value="1"/>
</dbReference>
<keyword evidence="3" id="KW-1185">Reference proteome</keyword>
<name>A0ABR5J8X4_9ACTN</name>
<dbReference type="InterPro" id="IPR036388">
    <property type="entry name" value="WH-like_DNA-bd_sf"/>
</dbReference>
<dbReference type="InterPro" id="IPR039422">
    <property type="entry name" value="MarR/SlyA-like"/>
</dbReference>
<dbReference type="EMBL" id="LGUT01001024">
    <property type="protein sequence ID" value="KOG89812.1"/>
    <property type="molecule type" value="Genomic_DNA"/>
</dbReference>
<dbReference type="InterPro" id="IPR000835">
    <property type="entry name" value="HTH_MarR-typ"/>
</dbReference>
<feature type="domain" description="HTH marR-type" evidence="1">
    <location>
        <begin position="8"/>
        <end position="139"/>
    </location>
</feature>